<dbReference type="PANTHER" id="PTHR43434:SF1">
    <property type="entry name" value="PHOSPHOGLYCOLATE PHOSPHATASE"/>
    <property type="match status" value="1"/>
</dbReference>
<dbReference type="InterPro" id="IPR023198">
    <property type="entry name" value="PGP-like_dom2"/>
</dbReference>
<dbReference type="InterPro" id="IPR050155">
    <property type="entry name" value="HAD-like_hydrolase_sf"/>
</dbReference>
<dbReference type="InterPro" id="IPR036412">
    <property type="entry name" value="HAD-like_sf"/>
</dbReference>
<gene>
    <name evidence="1" type="ORF">FEZ51_06125</name>
</gene>
<dbReference type="PANTHER" id="PTHR43434">
    <property type="entry name" value="PHOSPHOGLYCOLATE PHOSPHATASE"/>
    <property type="match status" value="1"/>
</dbReference>
<reference evidence="1 2" key="1">
    <citation type="submission" date="2019-05" db="EMBL/GenBank/DDBJ databases">
        <title>The metagenome of a microbial culture collection derived from dairy environment covers the genomic content of the human microbiome.</title>
        <authorList>
            <person name="Roder T."/>
            <person name="Wuthrich D."/>
            <person name="Sattari Z."/>
            <person name="Von Ah U."/>
            <person name="Bar C."/>
            <person name="Ronchi F."/>
            <person name="Macpherson A.J."/>
            <person name="Ganal-Vonarburg S.C."/>
            <person name="Bruggmann R."/>
            <person name="Vergeres G."/>
        </authorList>
    </citation>
    <scope>NUCLEOTIDE SEQUENCE [LARGE SCALE GENOMIC DNA]</scope>
    <source>
        <strain evidence="1 2">FAM 18815</strain>
    </source>
</reference>
<comment type="caution">
    <text evidence="1">The sequence shown here is derived from an EMBL/GenBank/DDBJ whole genome shotgun (WGS) entry which is preliminary data.</text>
</comment>
<organism evidence="1 2">
    <name type="scientific">Pediococcus stilesii</name>
    <dbReference type="NCBI Taxonomy" id="331679"/>
    <lineage>
        <taxon>Bacteria</taxon>
        <taxon>Bacillati</taxon>
        <taxon>Bacillota</taxon>
        <taxon>Bacilli</taxon>
        <taxon>Lactobacillales</taxon>
        <taxon>Lactobacillaceae</taxon>
        <taxon>Pediococcus</taxon>
    </lineage>
</organism>
<dbReference type="RefSeq" id="WP_138474409.1">
    <property type="nucleotide sequence ID" value="NZ_VBTH01000009.1"/>
</dbReference>
<evidence type="ECO:0000313" key="2">
    <source>
        <dbReference type="Proteomes" id="UP000305541"/>
    </source>
</evidence>
<evidence type="ECO:0000313" key="1">
    <source>
        <dbReference type="EMBL" id="TLQ04178.1"/>
    </source>
</evidence>
<dbReference type="SUPFAM" id="SSF56784">
    <property type="entry name" value="HAD-like"/>
    <property type="match status" value="1"/>
</dbReference>
<name>A0A5R9BTZ9_9LACO</name>
<dbReference type="Gene3D" id="3.40.50.1000">
    <property type="entry name" value="HAD superfamily/HAD-like"/>
    <property type="match status" value="1"/>
</dbReference>
<dbReference type="AlphaFoldDB" id="A0A5R9BTZ9"/>
<dbReference type="InterPro" id="IPR041492">
    <property type="entry name" value="HAD_2"/>
</dbReference>
<protein>
    <submittedName>
        <fullName evidence="1">HAD family hydrolase</fullName>
    </submittedName>
</protein>
<dbReference type="GO" id="GO:0006281">
    <property type="term" value="P:DNA repair"/>
    <property type="evidence" value="ECO:0007669"/>
    <property type="project" value="TreeGrafter"/>
</dbReference>
<proteinExistence type="predicted"/>
<accession>A0A5R9BTZ9</accession>
<dbReference type="InterPro" id="IPR023214">
    <property type="entry name" value="HAD_sf"/>
</dbReference>
<dbReference type="EMBL" id="VBTH01000009">
    <property type="protein sequence ID" value="TLQ04178.1"/>
    <property type="molecule type" value="Genomic_DNA"/>
</dbReference>
<keyword evidence="1" id="KW-0378">Hydrolase</keyword>
<sequence length="217" mass="24940">MQYKCLILDHDDTAVDSTATIHYPSFIAATSKLRPDEKPLTLDEFIGYCFNPGFSKLCTDIMKFTPPEQMYQQKVWHEYTDAVVPTFFPHFISFLEEFKRNNEIITVVTQSESKDIYKAYQNTSIKPDAVFGWEKGQDKRKPNPYPVKRILSDFELRPEDAILIDDLEPGLKMASECNVPTAVAAWSPKPASISSFLKTNHDHYFKTVDQLANFILN</sequence>
<dbReference type="Gene3D" id="1.10.150.240">
    <property type="entry name" value="Putative phosphatase, domain 2"/>
    <property type="match status" value="1"/>
</dbReference>
<dbReference type="Pfam" id="PF13419">
    <property type="entry name" value="HAD_2"/>
    <property type="match status" value="1"/>
</dbReference>
<dbReference type="Proteomes" id="UP000305541">
    <property type="component" value="Unassembled WGS sequence"/>
</dbReference>
<dbReference type="GO" id="GO:0008967">
    <property type="term" value="F:phosphoglycolate phosphatase activity"/>
    <property type="evidence" value="ECO:0007669"/>
    <property type="project" value="TreeGrafter"/>
</dbReference>
<dbReference type="OrthoDB" id="1648451at2"/>